<accession>A0ABD3UHU9</accession>
<gene>
    <name evidence="1" type="ORF">ACJMK2_019441</name>
</gene>
<dbReference type="AlphaFoldDB" id="A0ABD3UHU9"/>
<feature type="non-terminal residue" evidence="1">
    <location>
        <position position="1"/>
    </location>
</feature>
<keyword evidence="2" id="KW-1185">Reference proteome</keyword>
<evidence type="ECO:0000313" key="2">
    <source>
        <dbReference type="Proteomes" id="UP001634394"/>
    </source>
</evidence>
<proteinExistence type="predicted"/>
<dbReference type="EMBL" id="JBJQND010000016">
    <property type="protein sequence ID" value="KAL3848592.1"/>
    <property type="molecule type" value="Genomic_DNA"/>
</dbReference>
<organism evidence="1 2">
    <name type="scientific">Sinanodonta woodiana</name>
    <name type="common">Chinese pond mussel</name>
    <name type="synonym">Anodonta woodiana</name>
    <dbReference type="NCBI Taxonomy" id="1069815"/>
    <lineage>
        <taxon>Eukaryota</taxon>
        <taxon>Metazoa</taxon>
        <taxon>Spiralia</taxon>
        <taxon>Lophotrochozoa</taxon>
        <taxon>Mollusca</taxon>
        <taxon>Bivalvia</taxon>
        <taxon>Autobranchia</taxon>
        <taxon>Heteroconchia</taxon>
        <taxon>Palaeoheterodonta</taxon>
        <taxon>Unionida</taxon>
        <taxon>Unionoidea</taxon>
        <taxon>Unionidae</taxon>
        <taxon>Unioninae</taxon>
        <taxon>Sinanodonta</taxon>
    </lineage>
</organism>
<evidence type="ECO:0000313" key="1">
    <source>
        <dbReference type="EMBL" id="KAL3848592.1"/>
    </source>
</evidence>
<dbReference type="Proteomes" id="UP001634394">
    <property type="component" value="Unassembled WGS sequence"/>
</dbReference>
<sequence length="51" mass="6144">EEETKRNTRKGVFKSCDEFGKRSTFIRSWKLSNKQFVDHEEQLIKKEQPAE</sequence>
<name>A0ABD3UHU9_SINWO</name>
<comment type="caution">
    <text evidence="1">The sequence shown here is derived from an EMBL/GenBank/DDBJ whole genome shotgun (WGS) entry which is preliminary data.</text>
</comment>
<feature type="non-terminal residue" evidence="1">
    <location>
        <position position="51"/>
    </location>
</feature>
<protein>
    <submittedName>
        <fullName evidence="1">Uncharacterized protein</fullName>
    </submittedName>
</protein>
<reference evidence="1 2" key="1">
    <citation type="submission" date="2024-11" db="EMBL/GenBank/DDBJ databases">
        <title>Chromosome-level genome assembly of the freshwater bivalve Anodonta woodiana.</title>
        <authorList>
            <person name="Chen X."/>
        </authorList>
    </citation>
    <scope>NUCLEOTIDE SEQUENCE [LARGE SCALE GENOMIC DNA]</scope>
    <source>
        <strain evidence="1">MN2024</strain>
        <tissue evidence="1">Gills</tissue>
    </source>
</reference>